<comment type="caution">
    <text evidence="1">The sequence shown here is derived from an EMBL/GenBank/DDBJ whole genome shotgun (WGS) entry which is preliminary data.</text>
</comment>
<accession>A0A8S3ZKI5</accession>
<dbReference type="Proteomes" id="UP000678393">
    <property type="component" value="Unassembled WGS sequence"/>
</dbReference>
<organism evidence="1 2">
    <name type="scientific">Candidula unifasciata</name>
    <dbReference type="NCBI Taxonomy" id="100452"/>
    <lineage>
        <taxon>Eukaryota</taxon>
        <taxon>Metazoa</taxon>
        <taxon>Spiralia</taxon>
        <taxon>Lophotrochozoa</taxon>
        <taxon>Mollusca</taxon>
        <taxon>Gastropoda</taxon>
        <taxon>Heterobranchia</taxon>
        <taxon>Euthyneura</taxon>
        <taxon>Panpulmonata</taxon>
        <taxon>Eupulmonata</taxon>
        <taxon>Stylommatophora</taxon>
        <taxon>Helicina</taxon>
        <taxon>Helicoidea</taxon>
        <taxon>Geomitridae</taxon>
        <taxon>Candidula</taxon>
    </lineage>
</organism>
<evidence type="ECO:0000313" key="2">
    <source>
        <dbReference type="Proteomes" id="UP000678393"/>
    </source>
</evidence>
<dbReference type="EMBL" id="CAJHNH020002780">
    <property type="protein sequence ID" value="CAG5127752.1"/>
    <property type="molecule type" value="Genomic_DNA"/>
</dbReference>
<keyword evidence="2" id="KW-1185">Reference proteome</keyword>
<feature type="non-terminal residue" evidence="1">
    <location>
        <position position="95"/>
    </location>
</feature>
<dbReference type="AlphaFoldDB" id="A0A8S3ZKI5"/>
<protein>
    <submittedName>
        <fullName evidence="1">Uncharacterized protein</fullName>
    </submittedName>
</protein>
<proteinExistence type="predicted"/>
<evidence type="ECO:0000313" key="1">
    <source>
        <dbReference type="EMBL" id="CAG5127752.1"/>
    </source>
</evidence>
<sequence>MRVESIVRLLNSAKVAIGSKLQIHGAVNSNNTELVVFSVTLTVGDDSTYDAVYVDDLNDTANIQLNLTESPITVGISKLKTFPVVFTVPPFTSTK</sequence>
<name>A0A8S3ZKI5_9EUPU</name>
<reference evidence="1" key="1">
    <citation type="submission" date="2021-04" db="EMBL/GenBank/DDBJ databases">
        <authorList>
            <consortium name="Molecular Ecology Group"/>
        </authorList>
    </citation>
    <scope>NUCLEOTIDE SEQUENCE</scope>
</reference>
<gene>
    <name evidence="1" type="ORF">CUNI_LOCUS13310</name>
</gene>